<dbReference type="PROSITE" id="PS50883">
    <property type="entry name" value="EAL"/>
    <property type="match status" value="1"/>
</dbReference>
<feature type="domain" description="GGDEF" evidence="5">
    <location>
        <begin position="364"/>
        <end position="496"/>
    </location>
</feature>
<dbReference type="CDD" id="cd01949">
    <property type="entry name" value="GGDEF"/>
    <property type="match status" value="1"/>
</dbReference>
<dbReference type="OrthoDB" id="9759607at2"/>
<evidence type="ECO:0000259" key="4">
    <source>
        <dbReference type="PROSITE" id="PS50883"/>
    </source>
</evidence>
<dbReference type="InterPro" id="IPR035919">
    <property type="entry name" value="EAL_sf"/>
</dbReference>
<keyword evidence="1" id="KW-0812">Transmembrane</keyword>
<dbReference type="EMBL" id="PISE01000010">
    <property type="protein sequence ID" value="PKG24877.1"/>
    <property type="molecule type" value="Genomic_DNA"/>
</dbReference>
<evidence type="ECO:0000259" key="5">
    <source>
        <dbReference type="PROSITE" id="PS50887"/>
    </source>
</evidence>
<dbReference type="SUPFAM" id="SSF55785">
    <property type="entry name" value="PYP-like sensor domain (PAS domain)"/>
    <property type="match status" value="2"/>
</dbReference>
<dbReference type="InterPro" id="IPR029787">
    <property type="entry name" value="Nucleotide_cyclase"/>
</dbReference>
<dbReference type="InterPro" id="IPR000014">
    <property type="entry name" value="PAS"/>
</dbReference>
<organism evidence="6 7">
    <name type="scientific">Niallia nealsonii</name>
    <dbReference type="NCBI Taxonomy" id="115979"/>
    <lineage>
        <taxon>Bacteria</taxon>
        <taxon>Bacillati</taxon>
        <taxon>Bacillota</taxon>
        <taxon>Bacilli</taxon>
        <taxon>Bacillales</taxon>
        <taxon>Bacillaceae</taxon>
        <taxon>Niallia</taxon>
    </lineage>
</organism>
<dbReference type="AlphaFoldDB" id="A0A2N0Z5V5"/>
<name>A0A2N0Z5V5_9BACI</name>
<dbReference type="SUPFAM" id="SSF141868">
    <property type="entry name" value="EAL domain-like"/>
    <property type="match status" value="1"/>
</dbReference>
<dbReference type="InterPro" id="IPR012226">
    <property type="entry name" value="Diguanyl_cyclase/Pdiesterase"/>
</dbReference>
<dbReference type="SUPFAM" id="SSF55073">
    <property type="entry name" value="Nucleotide cyclase"/>
    <property type="match status" value="1"/>
</dbReference>
<dbReference type="FunFam" id="3.30.70.270:FF:000001">
    <property type="entry name" value="Diguanylate cyclase domain protein"/>
    <property type="match status" value="1"/>
</dbReference>
<dbReference type="CDD" id="cd01948">
    <property type="entry name" value="EAL"/>
    <property type="match status" value="1"/>
</dbReference>
<keyword evidence="1" id="KW-0472">Membrane</keyword>
<dbReference type="Gene3D" id="3.30.70.270">
    <property type="match status" value="1"/>
</dbReference>
<dbReference type="InterPro" id="IPR043128">
    <property type="entry name" value="Rev_trsase/Diguanyl_cyclase"/>
</dbReference>
<dbReference type="SMART" id="SM00086">
    <property type="entry name" value="PAC"/>
    <property type="match status" value="2"/>
</dbReference>
<keyword evidence="1" id="KW-1133">Transmembrane helix</keyword>
<comment type="caution">
    <text evidence="6">The sequence shown here is derived from an EMBL/GenBank/DDBJ whole genome shotgun (WGS) entry which is preliminary data.</text>
</comment>
<dbReference type="InterPro" id="IPR001610">
    <property type="entry name" value="PAC"/>
</dbReference>
<gene>
    <name evidence="6" type="ORF">CWS01_04775</name>
</gene>
<dbReference type="Gene3D" id="3.20.20.450">
    <property type="entry name" value="EAL domain"/>
    <property type="match status" value="1"/>
</dbReference>
<evidence type="ECO:0000313" key="6">
    <source>
        <dbReference type="EMBL" id="PKG24877.1"/>
    </source>
</evidence>
<evidence type="ECO:0000259" key="2">
    <source>
        <dbReference type="PROSITE" id="PS50112"/>
    </source>
</evidence>
<keyword evidence="7" id="KW-1185">Reference proteome</keyword>
<feature type="domain" description="PAC" evidence="3">
    <location>
        <begin position="156"/>
        <end position="208"/>
    </location>
</feature>
<reference evidence="6 7" key="1">
    <citation type="journal article" date="2003" name="Int. J. Syst. Evol. Microbiol.">
        <title>Bacillus nealsonii sp. nov., isolated from a spacecraft-assembly facility, whose spores are gamma-radiation resistant.</title>
        <authorList>
            <person name="Venkateswaran K."/>
            <person name="Kempf M."/>
            <person name="Chen F."/>
            <person name="Satomi M."/>
            <person name="Nicholson W."/>
            <person name="Kern R."/>
        </authorList>
    </citation>
    <scope>NUCLEOTIDE SEQUENCE [LARGE SCALE GENOMIC DNA]</scope>
    <source>
        <strain evidence="6 7">FO-92</strain>
    </source>
</reference>
<dbReference type="InterPro" id="IPR052155">
    <property type="entry name" value="Biofilm_reg_signaling"/>
</dbReference>
<feature type="domain" description="PAS" evidence="2">
    <location>
        <begin position="209"/>
        <end position="279"/>
    </location>
</feature>
<dbReference type="NCBIfam" id="TIGR00229">
    <property type="entry name" value="sensory_box"/>
    <property type="match status" value="2"/>
</dbReference>
<dbReference type="PROSITE" id="PS50112">
    <property type="entry name" value="PAS"/>
    <property type="match status" value="2"/>
</dbReference>
<dbReference type="InterPro" id="IPR035965">
    <property type="entry name" value="PAS-like_dom_sf"/>
</dbReference>
<feature type="domain" description="PAC" evidence="3">
    <location>
        <begin position="282"/>
        <end position="332"/>
    </location>
</feature>
<dbReference type="SMART" id="SM00091">
    <property type="entry name" value="PAS"/>
    <property type="match status" value="2"/>
</dbReference>
<dbReference type="Pfam" id="PF00563">
    <property type="entry name" value="EAL"/>
    <property type="match status" value="1"/>
</dbReference>
<accession>A0A2N0Z5V5</accession>
<feature type="domain" description="PAS" evidence="2">
    <location>
        <begin position="83"/>
        <end position="153"/>
    </location>
</feature>
<dbReference type="PANTHER" id="PTHR44757">
    <property type="entry name" value="DIGUANYLATE CYCLASE DGCP"/>
    <property type="match status" value="1"/>
</dbReference>
<dbReference type="CDD" id="cd00130">
    <property type="entry name" value="PAS"/>
    <property type="match status" value="2"/>
</dbReference>
<dbReference type="PIRSF" id="PIRSF005925">
    <property type="entry name" value="Dos"/>
    <property type="match status" value="1"/>
</dbReference>
<dbReference type="SMART" id="SM00052">
    <property type="entry name" value="EAL"/>
    <property type="match status" value="1"/>
</dbReference>
<dbReference type="InterPro" id="IPR001633">
    <property type="entry name" value="EAL_dom"/>
</dbReference>
<feature type="transmembrane region" description="Helical" evidence="1">
    <location>
        <begin position="20"/>
        <end position="38"/>
    </location>
</feature>
<dbReference type="PROSITE" id="PS50887">
    <property type="entry name" value="GGDEF"/>
    <property type="match status" value="1"/>
</dbReference>
<sequence length="756" mass="87326">MNERKWLAGMWRNWEAAQKIAWRFVLLYIVISISWLLISDWLLQDHLQNAKWISTVKGGLFIVLSALLYYKLIQRMIKDTIENEANYRLIVENVSDLIVVADRDGYIKYASPSHERLLGHRSEEYEGKELFDFIQTEDTFKMQDWFQNEIMLKKEIEVEYYLKSKEGNQVLVEGKVVPVASGNGKVEKMVLLAHDITKRKQFEKQLIESEERYRKLVEYSPETIFIHIDGKIVYVNNAGLRLAGVQYIEEVVGKNILDFVSSEDLNYVENQIRKVEETGKTKLHDYQINRMDGTRLFVEALAFQTTYQENKAVQVIIRDITERKRAEEKVRYLAYYDSLTGLPNRNLLFDYLNELLIAIKKEKQTLAVMFLDLDRFKMINDTLGHSYGDFLLQQVASRLKACLPKGSMLARYGGDEYIIVLQEKKLEAISRLSDQIIDKLAEPFFLSDRQMFISPSIGISIYPKNGDVAEELIKNADAAMYLAKEKGKNTYQFYTSSLNSMDSCKLELENGLRNAIKNEEFTLYYQPQVDLNTNKIIGLEALIRWKHPKYGFVSPAEFIPIAEETGLIVAIGKWVLETACNQHKQWEEKGFSPMRIAVNVSALQFRHKDFAKTIEQIISNTKCRASYLELEITESVMQHLGETTTIMNELKELGVNLSIDDFGTGYSSLNYLRHFPINTLKIDKSFVDEINNGKNGEIIVKVIIDLGNRLGFQVIAEGIENKQQAIFLKQNNCHIGQGDFFSQPLPAEKMERLFSE</sequence>
<dbReference type="Gene3D" id="3.30.450.20">
    <property type="entry name" value="PAS domain"/>
    <property type="match status" value="2"/>
</dbReference>
<dbReference type="InterPro" id="IPR000160">
    <property type="entry name" value="GGDEF_dom"/>
</dbReference>
<protein>
    <submittedName>
        <fullName evidence="6">GGDEF domain-containing protein</fullName>
    </submittedName>
</protein>
<dbReference type="PROSITE" id="PS50113">
    <property type="entry name" value="PAC"/>
    <property type="match status" value="2"/>
</dbReference>
<feature type="domain" description="EAL" evidence="4">
    <location>
        <begin position="505"/>
        <end position="756"/>
    </location>
</feature>
<dbReference type="NCBIfam" id="TIGR00254">
    <property type="entry name" value="GGDEF"/>
    <property type="match status" value="1"/>
</dbReference>
<dbReference type="PANTHER" id="PTHR44757:SF2">
    <property type="entry name" value="BIOFILM ARCHITECTURE MAINTENANCE PROTEIN MBAA"/>
    <property type="match status" value="1"/>
</dbReference>
<evidence type="ECO:0000259" key="3">
    <source>
        <dbReference type="PROSITE" id="PS50113"/>
    </source>
</evidence>
<dbReference type="SMART" id="SM00267">
    <property type="entry name" value="GGDEF"/>
    <property type="match status" value="1"/>
</dbReference>
<dbReference type="Pfam" id="PF13426">
    <property type="entry name" value="PAS_9"/>
    <property type="match status" value="2"/>
</dbReference>
<evidence type="ECO:0000313" key="7">
    <source>
        <dbReference type="Proteomes" id="UP000233375"/>
    </source>
</evidence>
<proteinExistence type="predicted"/>
<evidence type="ECO:0000256" key="1">
    <source>
        <dbReference type="SAM" id="Phobius"/>
    </source>
</evidence>
<dbReference type="InterPro" id="IPR000700">
    <property type="entry name" value="PAS-assoc_C"/>
</dbReference>
<dbReference type="Proteomes" id="UP000233375">
    <property type="component" value="Unassembled WGS sequence"/>
</dbReference>
<dbReference type="FunFam" id="3.20.20.450:FF:000001">
    <property type="entry name" value="Cyclic di-GMP phosphodiesterase yahA"/>
    <property type="match status" value="1"/>
</dbReference>
<dbReference type="Pfam" id="PF00990">
    <property type="entry name" value="GGDEF"/>
    <property type="match status" value="1"/>
</dbReference>